<keyword evidence="3" id="KW-1185">Reference proteome</keyword>
<gene>
    <name evidence="2" type="ORF">ECRASSUSDP1_LOCUS2847</name>
</gene>
<feature type="region of interest" description="Disordered" evidence="1">
    <location>
        <begin position="333"/>
        <end position="355"/>
    </location>
</feature>
<proteinExistence type="predicted"/>
<name>A0AAD1U3X3_EUPCR</name>
<evidence type="ECO:0000313" key="2">
    <source>
        <dbReference type="EMBL" id="CAI2361536.1"/>
    </source>
</evidence>
<evidence type="ECO:0000313" key="3">
    <source>
        <dbReference type="Proteomes" id="UP001295684"/>
    </source>
</evidence>
<feature type="compositionally biased region" description="Basic and acidic residues" evidence="1">
    <location>
        <begin position="343"/>
        <end position="355"/>
    </location>
</feature>
<sequence>MNITAVEKFGLGQKAVFDVYAKENNRRADIVDYGLLDTMHELKDRRYGKTNKARNLEPSMGEMLSGGYTESQQPVKPEYLCNLDDKNLTEEQVREIAEKLLRKEQTKGKWMTETRDNFRKFTDDPAENVYYIGNQMLNPHNFGSSKDHHYKTSYKRDFGEPIPDEDGHDNYDCNQPQLEPELEAQEISPNKAKGSKSANNRGKSKDQSPDDKIATRQKTPLKRKKDFKKWIFLRNKAKYGVDPVDKSQLTKIERDELKKLEEQISVSRWKPDTHLRSLHGKPIFHPYGKGNTDPTVGGIVYGDYLLSHNVHPHSGDNRPKYQQVYTSAHNKAFVNGKPTLDPTRQEVEPPKLTKEELEELKSRNPIMPDKPMRDYNREVKKLDLMKEVCFASKHDTPATSEFVTSQRTSGRKSAARNKSAEDSSRSKDFKQEYRRPMSSKPKSKTHKVQGKASSKINIMGKAKSQGAKQQVEVCPQEAVIDQEQLLRIQSLAKDGGYKADGHNPKRSTVLGKTMASTQDFVDTQPVEKQARQPTHKAQVDDEINEIDELEVKDDFEEQIDPNTSSHTHEHTVNPTAFPVGFPFCFCPTKDQQITMQDKDPRSYTFVPSCWTKRIPPAGKQSFKGDAVYGTVFPEPN</sequence>
<reference evidence="2" key="1">
    <citation type="submission" date="2023-07" db="EMBL/GenBank/DDBJ databases">
        <authorList>
            <consortium name="AG Swart"/>
            <person name="Singh M."/>
            <person name="Singh A."/>
            <person name="Seah K."/>
            <person name="Emmerich C."/>
        </authorList>
    </citation>
    <scope>NUCLEOTIDE SEQUENCE</scope>
    <source>
        <strain evidence="2">DP1</strain>
    </source>
</reference>
<feature type="compositionally biased region" description="Basic and acidic residues" evidence="1">
    <location>
        <begin position="418"/>
        <end position="435"/>
    </location>
</feature>
<feature type="compositionally biased region" description="Polar residues" evidence="1">
    <location>
        <begin position="397"/>
        <end position="408"/>
    </location>
</feature>
<accession>A0AAD1U3X3</accession>
<dbReference type="Proteomes" id="UP001295684">
    <property type="component" value="Unassembled WGS sequence"/>
</dbReference>
<feature type="region of interest" description="Disordered" evidence="1">
    <location>
        <begin position="397"/>
        <end position="454"/>
    </location>
</feature>
<organism evidence="2 3">
    <name type="scientific">Euplotes crassus</name>
    <dbReference type="NCBI Taxonomy" id="5936"/>
    <lineage>
        <taxon>Eukaryota</taxon>
        <taxon>Sar</taxon>
        <taxon>Alveolata</taxon>
        <taxon>Ciliophora</taxon>
        <taxon>Intramacronucleata</taxon>
        <taxon>Spirotrichea</taxon>
        <taxon>Hypotrichia</taxon>
        <taxon>Euplotida</taxon>
        <taxon>Euplotidae</taxon>
        <taxon>Moneuplotes</taxon>
    </lineage>
</organism>
<feature type="compositionally biased region" description="Basic and acidic residues" evidence="1">
    <location>
        <begin position="203"/>
        <end position="214"/>
    </location>
</feature>
<evidence type="ECO:0000256" key="1">
    <source>
        <dbReference type="SAM" id="MobiDB-lite"/>
    </source>
</evidence>
<dbReference type="EMBL" id="CAMPGE010002724">
    <property type="protein sequence ID" value="CAI2361536.1"/>
    <property type="molecule type" value="Genomic_DNA"/>
</dbReference>
<comment type="caution">
    <text evidence="2">The sequence shown here is derived from an EMBL/GenBank/DDBJ whole genome shotgun (WGS) entry which is preliminary data.</text>
</comment>
<dbReference type="AlphaFoldDB" id="A0AAD1U3X3"/>
<protein>
    <submittedName>
        <fullName evidence="2">Uncharacterized protein</fullName>
    </submittedName>
</protein>
<feature type="region of interest" description="Disordered" evidence="1">
    <location>
        <begin position="142"/>
        <end position="219"/>
    </location>
</feature>